<protein>
    <recommendedName>
        <fullName evidence="14">ATP synthase complex subunit 8</fullName>
    </recommendedName>
</protein>
<evidence type="ECO:0000313" key="17">
    <source>
        <dbReference type="EMBL" id="QDP13427.1"/>
    </source>
</evidence>
<evidence type="ECO:0000256" key="13">
    <source>
        <dbReference type="ARBA" id="ARBA00064647"/>
    </source>
</evidence>
<evidence type="ECO:0000256" key="16">
    <source>
        <dbReference type="SAM" id="Phobius"/>
    </source>
</evidence>
<reference evidence="17" key="2">
    <citation type="submission" date="2019-02" db="EMBL/GenBank/DDBJ databases">
        <authorList>
            <person name="Lord C.A."/>
        </authorList>
    </citation>
    <scope>NUCLEOTIDE SEQUENCE</scope>
    <source>
        <strain evidence="17">Aqua1004</strain>
        <strain evidence="18">Aqua1005</strain>
    </source>
</reference>
<name>A0A516IBD9_9GOBI</name>
<evidence type="ECO:0000256" key="14">
    <source>
        <dbReference type="RuleBase" id="RU003661"/>
    </source>
</evidence>
<comment type="subcellular location">
    <subcellularLocation>
        <location evidence="1 14">Mitochondrion membrane</location>
        <topology evidence="1 14">Single-pass membrane protein</topology>
    </subcellularLocation>
</comment>
<keyword evidence="7 16" id="KW-1133">Transmembrane helix</keyword>
<evidence type="ECO:0000256" key="10">
    <source>
        <dbReference type="ARBA" id="ARBA00023136"/>
    </source>
</evidence>
<keyword evidence="4 14" id="KW-0138">CF(0)</keyword>
<dbReference type="PANTHER" id="PTHR39937">
    <property type="entry name" value="ATP SYNTHASE PROTEIN 8"/>
    <property type="match status" value="1"/>
</dbReference>
<comment type="function">
    <text evidence="12">Subunit 8, of the mitochondrial membrane ATP synthase complex (F(1)F(0) ATP synthase or Complex V) that produces ATP from ADP in the presence of a proton gradient across the membrane which is generated by electron transport complexes of the respiratory chain. ATP synthase complex consist of a soluble F(1) head domain - the catalytic core - and a membrane F(1) domain - the membrane proton channel. These two domains are linked by a central stalk rotating inside the F(1) region and a stationary peripheral stalk. During catalysis, ATP synthesis in the catalytic domain of F(1) is coupled via a rotary mechanism of the central stalk subunits to proton translocation. In vivo, can only synthesize ATP although its ATP hydrolase activity can be activated artificially in vitro. Part of the complex F(0) domain.</text>
</comment>
<sequence length="67" mass="7740">MPQLNPAPWFAILVFSWLVFLTIVVPKFLTTPSPMNLPPKALKSPKQTPEPDHDNKLLWPIYKPYLL</sequence>
<dbReference type="GO" id="GO:0031966">
    <property type="term" value="C:mitochondrial membrane"/>
    <property type="evidence" value="ECO:0007669"/>
    <property type="project" value="UniProtKB-SubCell"/>
</dbReference>
<proteinExistence type="inferred from homology"/>
<geneLocation type="mitochondrion" evidence="17"/>
<feature type="region of interest" description="Disordered" evidence="15">
    <location>
        <begin position="30"/>
        <end position="56"/>
    </location>
</feature>
<keyword evidence="8 14" id="KW-0406">Ion transport</keyword>
<evidence type="ECO:0000256" key="2">
    <source>
        <dbReference type="ARBA" id="ARBA00008892"/>
    </source>
</evidence>
<dbReference type="EMBL" id="MK496966">
    <property type="protein sequence ID" value="QDP13440.1"/>
    <property type="molecule type" value="Genomic_DNA"/>
</dbReference>
<keyword evidence="6 14" id="KW-0375">Hydrogen ion transport</keyword>
<evidence type="ECO:0000256" key="9">
    <source>
        <dbReference type="ARBA" id="ARBA00023128"/>
    </source>
</evidence>
<keyword evidence="11" id="KW-0066">ATP synthesis</keyword>
<comment type="subunit">
    <text evidence="13">Component of the ATP synthase complex composed at least of ATP5F1A/subunit alpha, ATP5F1B/subunit beta, ATP5MC1/subunit c (homooctomer), MT-ATP6/subunit a, MT-ATP8/subunit 8, ATP5ME/subunit e, ATP5MF/subunit f, ATP5MG/subunit g, ATP5MK/subunit k, ATP5MJ/subunit j, ATP5F1C/subunit gamma, ATP5F1D/subunit delta, ATP5F1E/subunit epsilon, ATP5PF/subunit F6, ATP5PB/subunit b, ATP5PD/subunit d, ATP5PO/subunit OSCP. ATP synthase complex consists of a soluble F(1) head domain (subunits alpha(3) and beta(3)) - the catalytic core - and a membrane F(0) domain - the membrane proton channel (subunits c, a, 8, e, f, g, k and j). These two domains are linked by a central stalk (subunits gamma, delta, and epsilon) rotating inside the F1 region and a stationary peripheral stalk (subunits F6, b, d, and OSCP).</text>
</comment>
<keyword evidence="9 14" id="KW-0496">Mitochondrion</keyword>
<reference evidence="17" key="1">
    <citation type="journal article" date="2019" name="J. Zoolog. Syst. Evol. Res.">
        <title>Does your lip stick? Evolutionary aspects of the mouth morphology of the Indo-Pacific clinging goby of the Sicyopterus genus (Teleostei: Gobioidei: Sicydiinae) based on mitogenome phylogeny.</title>
        <authorList>
            <person name="Lord C."/>
            <person name="Bellec L."/>
            <person name="Dettai A."/>
            <person name="Bonillo C."/>
            <person name="Keith P."/>
        </authorList>
    </citation>
    <scope>NUCLEOTIDE SEQUENCE</scope>
    <source>
        <strain evidence="17">Aqua1004</strain>
        <strain evidence="18">Aqua1005</strain>
    </source>
</reference>
<evidence type="ECO:0000256" key="1">
    <source>
        <dbReference type="ARBA" id="ARBA00004304"/>
    </source>
</evidence>
<evidence type="ECO:0000256" key="4">
    <source>
        <dbReference type="ARBA" id="ARBA00022547"/>
    </source>
</evidence>
<comment type="similarity">
    <text evidence="2 14">Belongs to the ATPase protein 8 family.</text>
</comment>
<dbReference type="Pfam" id="PF00895">
    <property type="entry name" value="ATP-synt_8"/>
    <property type="match status" value="1"/>
</dbReference>
<evidence type="ECO:0000256" key="7">
    <source>
        <dbReference type="ARBA" id="ARBA00022989"/>
    </source>
</evidence>
<evidence type="ECO:0000256" key="12">
    <source>
        <dbReference type="ARBA" id="ARBA00053067"/>
    </source>
</evidence>
<dbReference type="InterPro" id="IPR001421">
    <property type="entry name" value="ATP8_metazoa"/>
</dbReference>
<gene>
    <name evidence="17" type="primary">ATP8</name>
</gene>
<accession>A0A516IBD9</accession>
<keyword evidence="5 14" id="KW-0812">Transmembrane</keyword>
<dbReference type="GO" id="GO:0015078">
    <property type="term" value="F:proton transmembrane transporter activity"/>
    <property type="evidence" value="ECO:0007669"/>
    <property type="project" value="InterPro"/>
</dbReference>
<dbReference type="AlphaFoldDB" id="A0A516IBD9"/>
<evidence type="ECO:0000256" key="3">
    <source>
        <dbReference type="ARBA" id="ARBA00022448"/>
    </source>
</evidence>
<dbReference type="GeneID" id="41039652"/>
<evidence type="ECO:0000256" key="5">
    <source>
        <dbReference type="ARBA" id="ARBA00022692"/>
    </source>
</evidence>
<dbReference type="EMBL" id="MK496965">
    <property type="protein sequence ID" value="QDP13427.1"/>
    <property type="molecule type" value="Genomic_DNA"/>
</dbReference>
<dbReference type="PANTHER" id="PTHR39937:SF1">
    <property type="entry name" value="ATP SYNTHASE PROTEIN 8"/>
    <property type="match status" value="1"/>
</dbReference>
<dbReference type="GO" id="GO:0015986">
    <property type="term" value="P:proton motive force-driven ATP synthesis"/>
    <property type="evidence" value="ECO:0007669"/>
    <property type="project" value="InterPro"/>
</dbReference>
<feature type="transmembrane region" description="Helical" evidence="16">
    <location>
        <begin position="6"/>
        <end position="25"/>
    </location>
</feature>
<evidence type="ECO:0000256" key="15">
    <source>
        <dbReference type="SAM" id="MobiDB-lite"/>
    </source>
</evidence>
<dbReference type="GO" id="GO:0045259">
    <property type="term" value="C:proton-transporting ATP synthase complex"/>
    <property type="evidence" value="ECO:0007669"/>
    <property type="project" value="UniProtKB-KW"/>
</dbReference>
<evidence type="ECO:0000313" key="18">
    <source>
        <dbReference type="EMBL" id="QDP13440.1"/>
    </source>
</evidence>
<evidence type="ECO:0000256" key="11">
    <source>
        <dbReference type="ARBA" id="ARBA00023310"/>
    </source>
</evidence>
<organism evidence="17">
    <name type="scientific">Sicyopterus parvei</name>
    <dbReference type="NCBI Taxonomy" id="1821174"/>
    <lineage>
        <taxon>Eukaryota</taxon>
        <taxon>Metazoa</taxon>
        <taxon>Chordata</taxon>
        <taxon>Craniata</taxon>
        <taxon>Vertebrata</taxon>
        <taxon>Euteleostomi</taxon>
        <taxon>Actinopterygii</taxon>
        <taxon>Neopterygii</taxon>
        <taxon>Teleostei</taxon>
        <taxon>Neoteleostei</taxon>
        <taxon>Acanthomorphata</taxon>
        <taxon>Gobiaria</taxon>
        <taxon>Gobiiformes</taxon>
        <taxon>Gobioidei</taxon>
        <taxon>Gobiidae</taxon>
        <taxon>Sicydiinae</taxon>
        <taxon>Sicyopterus</taxon>
    </lineage>
</organism>
<evidence type="ECO:0000256" key="6">
    <source>
        <dbReference type="ARBA" id="ARBA00022781"/>
    </source>
</evidence>
<keyword evidence="3 14" id="KW-0813">Transport</keyword>
<dbReference type="InterPro" id="IPR050635">
    <property type="entry name" value="ATPase_protein_8"/>
</dbReference>
<dbReference type="RefSeq" id="YP_009681734.1">
    <property type="nucleotide sequence ID" value="NC_044145.1"/>
</dbReference>
<keyword evidence="10 16" id="KW-0472">Membrane</keyword>
<evidence type="ECO:0000256" key="8">
    <source>
        <dbReference type="ARBA" id="ARBA00023065"/>
    </source>
</evidence>
<dbReference type="CTD" id="4509"/>